<reference evidence="1" key="1">
    <citation type="submission" date="2021-06" db="EMBL/GenBank/DDBJ databases">
        <authorList>
            <person name="Kallberg Y."/>
            <person name="Tangrot J."/>
            <person name="Rosling A."/>
        </authorList>
    </citation>
    <scope>NUCLEOTIDE SEQUENCE</scope>
    <source>
        <strain evidence="1">FL966</strain>
    </source>
</reference>
<comment type="caution">
    <text evidence="1">The sequence shown here is derived from an EMBL/GenBank/DDBJ whole genome shotgun (WGS) entry which is preliminary data.</text>
</comment>
<dbReference type="EMBL" id="CAJVQA010018810">
    <property type="protein sequence ID" value="CAG8756111.1"/>
    <property type="molecule type" value="Genomic_DNA"/>
</dbReference>
<dbReference type="Proteomes" id="UP000789759">
    <property type="component" value="Unassembled WGS sequence"/>
</dbReference>
<feature type="non-terminal residue" evidence="1">
    <location>
        <position position="100"/>
    </location>
</feature>
<gene>
    <name evidence="1" type="ORF">CPELLU_LOCUS15017</name>
</gene>
<organism evidence="1 2">
    <name type="scientific">Cetraspora pellucida</name>
    <dbReference type="NCBI Taxonomy" id="1433469"/>
    <lineage>
        <taxon>Eukaryota</taxon>
        <taxon>Fungi</taxon>
        <taxon>Fungi incertae sedis</taxon>
        <taxon>Mucoromycota</taxon>
        <taxon>Glomeromycotina</taxon>
        <taxon>Glomeromycetes</taxon>
        <taxon>Diversisporales</taxon>
        <taxon>Gigasporaceae</taxon>
        <taxon>Cetraspora</taxon>
    </lineage>
</organism>
<evidence type="ECO:0000313" key="2">
    <source>
        <dbReference type="Proteomes" id="UP000789759"/>
    </source>
</evidence>
<proteinExistence type="predicted"/>
<keyword evidence="2" id="KW-1185">Reference proteome</keyword>
<sequence>MELEKMNRIELEKTNEMESKRINKSIKMKELELEEIRNQHENGQSLGSCYQNGNCSDKEKLSSKTSEQYLKCIKEIVLDRIEHMNISKKEALQCLLVYDL</sequence>
<name>A0A9N9IXL6_9GLOM</name>
<evidence type="ECO:0000313" key="1">
    <source>
        <dbReference type="EMBL" id="CAG8756111.1"/>
    </source>
</evidence>
<dbReference type="AlphaFoldDB" id="A0A9N9IXL6"/>
<accession>A0A9N9IXL6</accession>
<protein>
    <submittedName>
        <fullName evidence="1">14103_t:CDS:1</fullName>
    </submittedName>
</protein>